<dbReference type="PANTHER" id="PTHR46093:SF18">
    <property type="entry name" value="FIBRONECTIN TYPE-III DOMAIN-CONTAINING PROTEIN"/>
    <property type="match status" value="1"/>
</dbReference>
<sequence length="789" mass="88689">MKLFLVYSISLLVVVIRSLNNLNSIIPPHYQQITQFIIISTLSKGINSFRALSLSLNNGDDTNLTSSYQKKKTNHYLRSGHWFETSLQTNNECSNINMLHTFGSDPISTTNEIPIISNSSNNNKISIQYINSNSEFLLRLQKNHYSFLLIQQYRSLNNSNNNNNNNNRYHTFFNNNLNNSNSLIIQLQMSFFSKFRVGGDSSSESSSSNSSSSSSSSSLRKKTKMNQDQFPVQSPRSSPILNRSNSMNKSTDSSSSLGSPRGFLRSSLQGLRRKFSISIYAPSDDDEDYSRSNSCTSSSSSNSGDGNSAHFGYELSDCESNDSICSSASNELGSSTSSFDSTPENFYNDTQIIKNYTNRASTINNNIKFYYIELFPQEVVLKILSFLNASDLVSVSMVSRHFYGLANERTLWKKKCFRRQWITADRYDPLFEYKTYYFEKVAINAPNCFKWIAPKHYGAVPTKRFKHTATYVDGKIIFIGGQETDTKRFNDIIYYDTESHTFSKPQIKGDRVPNFSRHTSCLIDQNIFVFGGFDGHGSNFDLAVFNPTTKIWTNIPKQFINGSLPVSRTNHAASAVGKTMYIFGGNNNDEFGHYQVLDDLYALDTTTMTWSQPTVTGDKPCARSGHCMTAIGSKLYLFGGGIWNETSGWTDKFNDIHIFDTTRNHWTKAATQGDIQTSTFAISFAVGRFLFIFGGGSKPRHCVTNDIYILDTETLQWIAPSIEEPRPPARDMGTACVAGGDVYFMGGYAGGPIDYFNKLKFNYKVLTNLASNQCKLLHTDYLSQGNSVM</sequence>
<dbReference type="Gene3D" id="2.120.10.80">
    <property type="entry name" value="Kelch-type beta propeller"/>
    <property type="match status" value="2"/>
</dbReference>
<dbReference type="PANTHER" id="PTHR46093">
    <property type="entry name" value="ACYL-COA-BINDING DOMAIN-CONTAINING PROTEIN 5"/>
    <property type="match status" value="1"/>
</dbReference>
<dbReference type="FunCoup" id="D3B3Y6">
    <property type="interactions" value="30"/>
</dbReference>
<feature type="compositionally biased region" description="Low complexity" evidence="3">
    <location>
        <begin position="291"/>
        <end position="306"/>
    </location>
</feature>
<feature type="compositionally biased region" description="Low complexity" evidence="3">
    <location>
        <begin position="201"/>
        <end position="218"/>
    </location>
</feature>
<keyword evidence="4" id="KW-0732">Signal</keyword>
<feature type="compositionally biased region" description="Low complexity" evidence="3">
    <location>
        <begin position="244"/>
        <end position="256"/>
    </location>
</feature>
<evidence type="ECO:0000313" key="6">
    <source>
        <dbReference type="EMBL" id="EFA84034.1"/>
    </source>
</evidence>
<feature type="region of interest" description="Disordered" evidence="3">
    <location>
        <begin position="282"/>
        <end position="306"/>
    </location>
</feature>
<dbReference type="OMA" id="GSKPRHC"/>
<dbReference type="EMBL" id="ADBJ01000010">
    <property type="protein sequence ID" value="EFA84034.1"/>
    <property type="molecule type" value="Genomic_DNA"/>
</dbReference>
<dbReference type="InterPro" id="IPR036047">
    <property type="entry name" value="F-box-like_dom_sf"/>
</dbReference>
<accession>D3B3Y6</accession>
<organism evidence="6 7">
    <name type="scientific">Heterostelium pallidum (strain ATCC 26659 / Pp 5 / PN500)</name>
    <name type="common">Cellular slime mold</name>
    <name type="synonym">Polysphondylium pallidum</name>
    <dbReference type="NCBI Taxonomy" id="670386"/>
    <lineage>
        <taxon>Eukaryota</taxon>
        <taxon>Amoebozoa</taxon>
        <taxon>Evosea</taxon>
        <taxon>Eumycetozoa</taxon>
        <taxon>Dictyostelia</taxon>
        <taxon>Acytosteliales</taxon>
        <taxon>Acytosteliaceae</taxon>
        <taxon>Heterostelium</taxon>
    </lineage>
</organism>
<feature type="signal peptide" evidence="4">
    <location>
        <begin position="1"/>
        <end position="18"/>
    </location>
</feature>
<dbReference type="STRING" id="670386.D3B3Y6"/>
<keyword evidence="2" id="KW-0677">Repeat</keyword>
<dbReference type="GeneID" id="31358630"/>
<name>D3B3Y6_HETP5</name>
<feature type="compositionally biased region" description="Polar residues" evidence="3">
    <location>
        <begin position="226"/>
        <end position="243"/>
    </location>
</feature>
<dbReference type="Gene3D" id="1.20.1280.50">
    <property type="match status" value="1"/>
</dbReference>
<dbReference type="InterPro" id="IPR001810">
    <property type="entry name" value="F-box_dom"/>
</dbReference>
<keyword evidence="1" id="KW-0880">Kelch repeat</keyword>
<dbReference type="InterPro" id="IPR015915">
    <property type="entry name" value="Kelch-typ_b-propeller"/>
</dbReference>
<dbReference type="Pfam" id="PF12937">
    <property type="entry name" value="F-box-like"/>
    <property type="match status" value="1"/>
</dbReference>
<dbReference type="InParanoid" id="D3B3Y6"/>
<dbReference type="PROSITE" id="PS50181">
    <property type="entry name" value="FBOX"/>
    <property type="match status" value="1"/>
</dbReference>
<evidence type="ECO:0000256" key="4">
    <source>
        <dbReference type="SAM" id="SignalP"/>
    </source>
</evidence>
<evidence type="ECO:0000256" key="1">
    <source>
        <dbReference type="ARBA" id="ARBA00022441"/>
    </source>
</evidence>
<feature type="chain" id="PRO_5003040844" description="F-box domain-containing protein" evidence="4">
    <location>
        <begin position="19"/>
        <end position="789"/>
    </location>
</feature>
<evidence type="ECO:0000256" key="2">
    <source>
        <dbReference type="ARBA" id="ARBA00022737"/>
    </source>
</evidence>
<evidence type="ECO:0000256" key="3">
    <source>
        <dbReference type="SAM" id="MobiDB-lite"/>
    </source>
</evidence>
<dbReference type="RefSeq" id="XP_020436151.1">
    <property type="nucleotide sequence ID" value="XM_020574079.1"/>
</dbReference>
<feature type="domain" description="F-box" evidence="5">
    <location>
        <begin position="369"/>
        <end position="415"/>
    </location>
</feature>
<evidence type="ECO:0000259" key="5">
    <source>
        <dbReference type="PROSITE" id="PS50181"/>
    </source>
</evidence>
<dbReference type="AlphaFoldDB" id="D3B3Y6"/>
<dbReference type="SUPFAM" id="SSF117281">
    <property type="entry name" value="Kelch motif"/>
    <property type="match status" value="2"/>
</dbReference>
<evidence type="ECO:0000313" key="7">
    <source>
        <dbReference type="Proteomes" id="UP000001396"/>
    </source>
</evidence>
<dbReference type="Pfam" id="PF24681">
    <property type="entry name" value="Kelch_KLHDC2_KLHL20_DRC7"/>
    <property type="match status" value="1"/>
</dbReference>
<reference evidence="6 7" key="1">
    <citation type="journal article" date="2011" name="Genome Res.">
        <title>Phylogeny-wide analysis of social amoeba genomes highlights ancient origins for complex intercellular communication.</title>
        <authorList>
            <person name="Heidel A.J."/>
            <person name="Lawal H.M."/>
            <person name="Felder M."/>
            <person name="Schilde C."/>
            <person name="Helps N.R."/>
            <person name="Tunggal B."/>
            <person name="Rivero F."/>
            <person name="John U."/>
            <person name="Schleicher M."/>
            <person name="Eichinger L."/>
            <person name="Platzer M."/>
            <person name="Noegel A.A."/>
            <person name="Schaap P."/>
            <person name="Gloeckner G."/>
        </authorList>
    </citation>
    <scope>NUCLEOTIDE SEQUENCE [LARGE SCALE GENOMIC DNA]</scope>
    <source>
        <strain evidence="7">ATCC 26659 / Pp 5 / PN500</strain>
    </source>
</reference>
<dbReference type="SMART" id="SM00256">
    <property type="entry name" value="FBOX"/>
    <property type="match status" value="1"/>
</dbReference>
<protein>
    <recommendedName>
        <fullName evidence="5">F-box domain-containing protein</fullName>
    </recommendedName>
</protein>
<dbReference type="SUPFAM" id="SSF81383">
    <property type="entry name" value="F-box domain"/>
    <property type="match status" value="1"/>
</dbReference>
<dbReference type="Proteomes" id="UP000001396">
    <property type="component" value="Unassembled WGS sequence"/>
</dbReference>
<proteinExistence type="predicted"/>
<comment type="caution">
    <text evidence="6">The sequence shown here is derived from an EMBL/GenBank/DDBJ whole genome shotgun (WGS) entry which is preliminary data.</text>
</comment>
<gene>
    <name evidence="6" type="ORF">PPL_03107</name>
</gene>
<keyword evidence="7" id="KW-1185">Reference proteome</keyword>
<feature type="region of interest" description="Disordered" evidence="3">
    <location>
        <begin position="200"/>
        <end position="261"/>
    </location>
</feature>